<dbReference type="Pfam" id="PF03992">
    <property type="entry name" value="ABM"/>
    <property type="match status" value="1"/>
</dbReference>
<keyword evidence="3" id="KW-1185">Reference proteome</keyword>
<reference evidence="3" key="1">
    <citation type="submission" date="2016-10" db="EMBL/GenBank/DDBJ databases">
        <authorList>
            <person name="Varghese N."/>
            <person name="Submissions S."/>
        </authorList>
    </citation>
    <scope>NUCLEOTIDE SEQUENCE [LARGE SCALE GENOMIC DNA]</scope>
    <source>
        <strain evidence="3">FP5</strain>
    </source>
</reference>
<dbReference type="AlphaFoldDB" id="A0A1I2QSW9"/>
<feature type="domain" description="ABM" evidence="1">
    <location>
        <begin position="4"/>
        <end position="91"/>
    </location>
</feature>
<dbReference type="EMBL" id="FOOG01000032">
    <property type="protein sequence ID" value="SFG28731.1"/>
    <property type="molecule type" value="Genomic_DNA"/>
</dbReference>
<dbReference type="PROSITE" id="PS51725">
    <property type="entry name" value="ABM"/>
    <property type="match status" value="1"/>
</dbReference>
<evidence type="ECO:0000259" key="1">
    <source>
        <dbReference type="PROSITE" id="PS51725"/>
    </source>
</evidence>
<dbReference type="RefSeq" id="WP_089753156.1">
    <property type="nucleotide sequence ID" value="NZ_FOOG01000032.1"/>
</dbReference>
<organism evidence="2 3">
    <name type="scientific">Halobacillus alkaliphilus</name>
    <dbReference type="NCBI Taxonomy" id="396056"/>
    <lineage>
        <taxon>Bacteria</taxon>
        <taxon>Bacillati</taxon>
        <taxon>Bacillota</taxon>
        <taxon>Bacilli</taxon>
        <taxon>Bacillales</taxon>
        <taxon>Bacillaceae</taxon>
        <taxon>Halobacillus</taxon>
    </lineage>
</organism>
<dbReference type="GO" id="GO:0004497">
    <property type="term" value="F:monooxygenase activity"/>
    <property type="evidence" value="ECO:0007669"/>
    <property type="project" value="UniProtKB-KW"/>
</dbReference>
<dbReference type="InterPro" id="IPR011008">
    <property type="entry name" value="Dimeric_a/b-barrel"/>
</dbReference>
<proteinExistence type="predicted"/>
<dbReference type="Gene3D" id="3.30.70.100">
    <property type="match status" value="1"/>
</dbReference>
<name>A0A1I2QSW9_9BACI</name>
<dbReference type="OrthoDB" id="9806189at2"/>
<sequence>MGKIAITALFKPKDGHKDALLDELEKVKEASRKEEGCIQYDLHQSVESNTIFLYEVWKDSVAVQNHIQTVHYKTYRENTEDLLDSREVNKWNFI</sequence>
<dbReference type="PANTHER" id="PTHR33336">
    <property type="entry name" value="QUINOL MONOOXYGENASE YGIN-RELATED"/>
    <property type="match status" value="1"/>
</dbReference>
<evidence type="ECO:0000313" key="3">
    <source>
        <dbReference type="Proteomes" id="UP000198897"/>
    </source>
</evidence>
<dbReference type="Proteomes" id="UP000198897">
    <property type="component" value="Unassembled WGS sequence"/>
</dbReference>
<evidence type="ECO:0000313" key="2">
    <source>
        <dbReference type="EMBL" id="SFG28731.1"/>
    </source>
</evidence>
<dbReference type="InterPro" id="IPR050744">
    <property type="entry name" value="AI-2_Isomerase_LsrG"/>
</dbReference>
<dbReference type="SUPFAM" id="SSF54909">
    <property type="entry name" value="Dimeric alpha+beta barrel"/>
    <property type="match status" value="1"/>
</dbReference>
<protein>
    <submittedName>
        <fullName evidence="2">Quinol monooxygenase YgiN</fullName>
    </submittedName>
</protein>
<gene>
    <name evidence="2" type="ORF">SAMN05216353_13231</name>
</gene>
<dbReference type="PANTHER" id="PTHR33336:SF3">
    <property type="entry name" value="ABM DOMAIN-CONTAINING PROTEIN"/>
    <property type="match status" value="1"/>
</dbReference>
<keyword evidence="2" id="KW-0503">Monooxygenase</keyword>
<accession>A0A1I2QSW9</accession>
<dbReference type="InterPro" id="IPR007138">
    <property type="entry name" value="ABM_dom"/>
</dbReference>
<keyword evidence="2" id="KW-0560">Oxidoreductase</keyword>